<dbReference type="InterPro" id="IPR011004">
    <property type="entry name" value="Trimer_LpxA-like_sf"/>
</dbReference>
<evidence type="ECO:0000256" key="2">
    <source>
        <dbReference type="ARBA" id="ARBA00007719"/>
    </source>
</evidence>
<dbReference type="CDD" id="cd04646">
    <property type="entry name" value="LbH_Dynactin_6"/>
    <property type="match status" value="1"/>
</dbReference>
<evidence type="ECO:0000256" key="6">
    <source>
        <dbReference type="ARBA" id="ARBA00034687"/>
    </source>
</evidence>
<evidence type="ECO:0000313" key="8">
    <source>
        <dbReference type="WBParaSite" id="L893_g16989.t1"/>
    </source>
</evidence>
<keyword evidence="7" id="KW-1185">Reference proteome</keyword>
<evidence type="ECO:0000256" key="5">
    <source>
        <dbReference type="ARBA" id="ARBA00023212"/>
    </source>
</evidence>
<dbReference type="GO" id="GO:0070840">
    <property type="term" value="F:dynein complex binding"/>
    <property type="evidence" value="ECO:0007669"/>
    <property type="project" value="TreeGrafter"/>
</dbReference>
<dbReference type="SUPFAM" id="SSF51161">
    <property type="entry name" value="Trimeric LpxA-like enzymes"/>
    <property type="match status" value="1"/>
</dbReference>
<dbReference type="InterPro" id="IPR027777">
    <property type="entry name" value="DCTN6"/>
</dbReference>
<comment type="function">
    <text evidence="6">Part of the dynactin complex that activates the molecular motor dynein for ultra-processive transport along microtubules.</text>
</comment>
<reference evidence="8" key="1">
    <citation type="submission" date="2016-11" db="UniProtKB">
        <authorList>
            <consortium name="WormBaseParasite"/>
        </authorList>
    </citation>
    <scope>IDENTIFICATION</scope>
</reference>
<dbReference type="GO" id="GO:0005869">
    <property type="term" value="C:dynactin complex"/>
    <property type="evidence" value="ECO:0007669"/>
    <property type="project" value="InterPro"/>
</dbReference>
<dbReference type="AlphaFoldDB" id="A0A1I7YJF4"/>
<accession>A0A1I7YJF4</accession>
<proteinExistence type="inferred from homology"/>
<sequence length="179" mass="19502">MAASHTVAVEDPKLTIAQGAVVVKDCILEGEITIGTGTVVHPKATIRALTGPIVIGENNIIEETSIIENNHEDGFVMKIGNENVFEVGAVVKARSVGDHNVFHIRSEVGSEVEVPEGCSIGVKCVVEKHGPLPDRFVVYGERHERRIAGENPQSQARQLECLYKCLPRYHYHITTKAGN</sequence>
<dbReference type="WBParaSite" id="L893_g16989.t1">
    <property type="protein sequence ID" value="L893_g16989.t1"/>
    <property type="gene ID" value="L893_g16989"/>
</dbReference>
<dbReference type="PANTHER" id="PTHR13072">
    <property type="entry name" value="DYNACTIN 6"/>
    <property type="match status" value="1"/>
</dbReference>
<evidence type="ECO:0000256" key="1">
    <source>
        <dbReference type="ARBA" id="ARBA00004245"/>
    </source>
</evidence>
<keyword evidence="4" id="KW-0963">Cytoplasm</keyword>
<evidence type="ECO:0000256" key="3">
    <source>
        <dbReference type="ARBA" id="ARBA00016573"/>
    </source>
</evidence>
<dbReference type="PANTHER" id="PTHR13072:SF0">
    <property type="entry name" value="DYNACTIN SUBUNIT 6"/>
    <property type="match status" value="1"/>
</dbReference>
<protein>
    <recommendedName>
        <fullName evidence="3">Dynactin subunit 6</fullName>
    </recommendedName>
</protein>
<keyword evidence="5" id="KW-0206">Cytoskeleton</keyword>
<evidence type="ECO:0000313" key="7">
    <source>
        <dbReference type="Proteomes" id="UP000095287"/>
    </source>
</evidence>
<dbReference type="Gene3D" id="2.160.10.10">
    <property type="entry name" value="Hexapeptide repeat proteins"/>
    <property type="match status" value="1"/>
</dbReference>
<comment type="subcellular location">
    <subcellularLocation>
        <location evidence="1">Cytoplasm</location>
        <location evidence="1">Cytoskeleton</location>
    </subcellularLocation>
</comment>
<name>A0A1I7YJF4_9BILA</name>
<evidence type="ECO:0000256" key="4">
    <source>
        <dbReference type="ARBA" id="ARBA00022490"/>
    </source>
</evidence>
<organism evidence="7 8">
    <name type="scientific">Steinernema glaseri</name>
    <dbReference type="NCBI Taxonomy" id="37863"/>
    <lineage>
        <taxon>Eukaryota</taxon>
        <taxon>Metazoa</taxon>
        <taxon>Ecdysozoa</taxon>
        <taxon>Nematoda</taxon>
        <taxon>Chromadorea</taxon>
        <taxon>Rhabditida</taxon>
        <taxon>Tylenchina</taxon>
        <taxon>Panagrolaimomorpha</taxon>
        <taxon>Strongyloidoidea</taxon>
        <taxon>Steinernematidae</taxon>
        <taxon>Steinernema</taxon>
    </lineage>
</organism>
<dbReference type="Proteomes" id="UP000095287">
    <property type="component" value="Unplaced"/>
</dbReference>
<comment type="similarity">
    <text evidence="2">Belongs to the dynactin subunits 5/6 family. Dynactin subunit 6 subfamily.</text>
</comment>
<dbReference type="GO" id="GO:0007052">
    <property type="term" value="P:mitotic spindle organization"/>
    <property type="evidence" value="ECO:0007669"/>
    <property type="project" value="TreeGrafter"/>
</dbReference>